<protein>
    <submittedName>
        <fullName evidence="9">Bi-domain-containing oxidoreductase</fullName>
    </submittedName>
</protein>
<dbReference type="Gene3D" id="3.90.180.10">
    <property type="entry name" value="Medium-chain alcohol dehydrogenases, catalytic domain"/>
    <property type="match status" value="1"/>
</dbReference>
<dbReference type="InterPro" id="IPR011032">
    <property type="entry name" value="GroES-like_sf"/>
</dbReference>
<dbReference type="SUPFAM" id="SSF55347">
    <property type="entry name" value="Glyceraldehyde-3-phosphate dehydrogenase-like, C-terminal domain"/>
    <property type="match status" value="1"/>
</dbReference>
<dbReference type="GO" id="GO:0046872">
    <property type="term" value="F:metal ion binding"/>
    <property type="evidence" value="ECO:0007669"/>
    <property type="project" value="UniProtKB-KW"/>
</dbReference>
<evidence type="ECO:0000259" key="8">
    <source>
        <dbReference type="Pfam" id="PF22725"/>
    </source>
</evidence>
<comment type="cofactor">
    <cofactor evidence="1">
        <name>Zn(2+)</name>
        <dbReference type="ChEBI" id="CHEBI:29105"/>
    </cofactor>
</comment>
<feature type="domain" description="Alcohol dehydrogenase-like C-terminal" evidence="6">
    <location>
        <begin position="183"/>
        <end position="301"/>
    </location>
</feature>
<dbReference type="Pfam" id="PF00107">
    <property type="entry name" value="ADH_zinc_N"/>
    <property type="match status" value="1"/>
</dbReference>
<keyword evidence="5" id="KW-0560">Oxidoreductase</keyword>
<evidence type="ECO:0000313" key="9">
    <source>
        <dbReference type="EMBL" id="WEK45858.1"/>
    </source>
</evidence>
<evidence type="ECO:0000256" key="4">
    <source>
        <dbReference type="ARBA" id="ARBA00022833"/>
    </source>
</evidence>
<dbReference type="SUPFAM" id="SSF51735">
    <property type="entry name" value="NAD(P)-binding Rossmann-fold domains"/>
    <property type="match status" value="2"/>
</dbReference>
<proteinExistence type="inferred from homology"/>
<evidence type="ECO:0000256" key="2">
    <source>
        <dbReference type="ARBA" id="ARBA00008072"/>
    </source>
</evidence>
<dbReference type="GO" id="GO:0000166">
    <property type="term" value="F:nucleotide binding"/>
    <property type="evidence" value="ECO:0007669"/>
    <property type="project" value="InterPro"/>
</dbReference>
<dbReference type="SUPFAM" id="SSF50129">
    <property type="entry name" value="GroES-like"/>
    <property type="match status" value="1"/>
</dbReference>
<dbReference type="AlphaFoldDB" id="A0AAJ5X5A7"/>
<dbReference type="KEGG" id="acob:P0Y56_12590"/>
<gene>
    <name evidence="9" type="ORF">P0Y56_12590</name>
</gene>
<name>A0AAJ5X5A7_9SPHN</name>
<dbReference type="InterPro" id="IPR036291">
    <property type="entry name" value="NAD(P)-bd_dom_sf"/>
</dbReference>
<evidence type="ECO:0000256" key="1">
    <source>
        <dbReference type="ARBA" id="ARBA00001947"/>
    </source>
</evidence>
<accession>A0AAJ5X5A7</accession>
<dbReference type="InterPro" id="IPR013149">
    <property type="entry name" value="ADH-like_C"/>
</dbReference>
<dbReference type="Pfam" id="PF22725">
    <property type="entry name" value="GFO_IDH_MocA_C3"/>
    <property type="match status" value="1"/>
</dbReference>
<sequence length="736" mass="78163">MKQVVQNARGGKLSLKSVPMPGVARNSLLIKTYASLISAGTERQMVGFAQSSMLAKAKARPDLVRKTLDKVRRDGPMATIKAVTARLDEALPLGYSIAGEVVEVGAGLEGLYEVGQIVAGAGIGMANHAEYNVVPANLVVPIPADVKPEEACFATLGSIALHSVRLIEPQLGDVVAVLGAGLVGQLCAQFARLAGARVIVLDYNITRLALAKSLGAEAIIQLGQGNVTEAIMDITRGIGCDSVLIAAATPTSEPFETAAEIARDRGAVCLVGITGTEFPYRPYMQKELRILVSRSYGPGRYDRDYENKHQKYPLGYVRWTEHENLREVARLMSASLPNRLDVTSLISHRFAFDASEEAYELVMGGKEPHLGVVLEYGTGDAAHVSRVMTLSGSKAKTVSGSAIGAVGAGNFGKTMILPALKSDDRVTLKTLVTSRGASAEGTGSKLGFAMASTDIADVLDDPEIAGIVITTPHSTHANMVRRTLEAGKNVFVEKPLALTHEELQSVVEARNASDGFVMVGFNRRFAPYVREAKKFVATRAGRSVVNIRVNAGQLPPESWQRDAEEGQGRILGEVCHFVDLAMDLVGAPLISVSAIAAEAARGLAEDLTVALRFSDGSLASIVYTALGDTSFSKELIEVYKGAAVVQIDNFRELTTVVDGKSSTKKTMTQDKGHNAQLEAWIDGVVSGNPPVDEQSMIDSSLATILILDSLRLGRPVEFASGEVTVTGDLVEDAPAA</sequence>
<evidence type="ECO:0000313" key="10">
    <source>
        <dbReference type="Proteomes" id="UP001218362"/>
    </source>
</evidence>
<organism evidence="9 10">
    <name type="scientific">Candidatus Andeanibacterium colombiense</name>
    <dbReference type="NCBI Taxonomy" id="3121345"/>
    <lineage>
        <taxon>Bacteria</taxon>
        <taxon>Pseudomonadati</taxon>
        <taxon>Pseudomonadota</taxon>
        <taxon>Alphaproteobacteria</taxon>
        <taxon>Sphingomonadales</taxon>
        <taxon>Sphingomonadaceae</taxon>
        <taxon>Candidatus Andeanibacterium</taxon>
    </lineage>
</organism>
<comment type="similarity">
    <text evidence="2">Belongs to the zinc-containing alcohol dehydrogenase family.</text>
</comment>
<dbReference type="EMBL" id="CP119316">
    <property type="protein sequence ID" value="WEK45858.1"/>
    <property type="molecule type" value="Genomic_DNA"/>
</dbReference>
<dbReference type="Pfam" id="PF01408">
    <property type="entry name" value="GFO_IDH_MocA"/>
    <property type="match status" value="1"/>
</dbReference>
<evidence type="ECO:0000256" key="5">
    <source>
        <dbReference type="ARBA" id="ARBA00023002"/>
    </source>
</evidence>
<dbReference type="Proteomes" id="UP001218362">
    <property type="component" value="Chromosome"/>
</dbReference>
<dbReference type="Gene3D" id="3.30.360.10">
    <property type="entry name" value="Dihydrodipicolinate Reductase, domain 2"/>
    <property type="match status" value="1"/>
</dbReference>
<dbReference type="PANTHER" id="PTHR43350">
    <property type="entry name" value="NAD-DEPENDENT ALCOHOL DEHYDROGENASE"/>
    <property type="match status" value="1"/>
</dbReference>
<evidence type="ECO:0000259" key="7">
    <source>
        <dbReference type="Pfam" id="PF01408"/>
    </source>
</evidence>
<dbReference type="GO" id="GO:0016491">
    <property type="term" value="F:oxidoreductase activity"/>
    <property type="evidence" value="ECO:0007669"/>
    <property type="project" value="UniProtKB-KW"/>
</dbReference>
<dbReference type="InterPro" id="IPR000683">
    <property type="entry name" value="Gfo/Idh/MocA-like_OxRdtase_N"/>
</dbReference>
<keyword evidence="3" id="KW-0479">Metal-binding</keyword>
<keyword evidence="4" id="KW-0862">Zinc</keyword>
<reference evidence="9" key="1">
    <citation type="submission" date="2023-03" db="EMBL/GenBank/DDBJ databases">
        <title>Andean soil-derived lignocellulolytic bacterial consortium as a source of novel taxa and putative plastic-active enzymes.</title>
        <authorList>
            <person name="Diaz-Garcia L."/>
            <person name="Chuvochina M."/>
            <person name="Feuerriegel G."/>
            <person name="Bunk B."/>
            <person name="Sproer C."/>
            <person name="Streit W.R."/>
            <person name="Rodriguez L.M."/>
            <person name="Overmann J."/>
            <person name="Jimenez D.J."/>
        </authorList>
    </citation>
    <scope>NUCLEOTIDE SEQUENCE</scope>
    <source>
        <strain evidence="9">MAG 26</strain>
    </source>
</reference>
<feature type="domain" description="GFO/IDH/MocA-like oxidoreductase" evidence="8">
    <location>
        <begin position="532"/>
        <end position="624"/>
    </location>
</feature>
<evidence type="ECO:0000256" key="3">
    <source>
        <dbReference type="ARBA" id="ARBA00022723"/>
    </source>
</evidence>
<dbReference type="Gene3D" id="3.40.50.720">
    <property type="entry name" value="NAD(P)-binding Rossmann-like Domain"/>
    <property type="match status" value="2"/>
</dbReference>
<dbReference type="CDD" id="cd08255">
    <property type="entry name" value="2-desacetyl-2-hydroxyethyl_bacteriochlorophyllide_like"/>
    <property type="match status" value="1"/>
</dbReference>
<evidence type="ECO:0000259" key="6">
    <source>
        <dbReference type="Pfam" id="PF00107"/>
    </source>
</evidence>
<dbReference type="PANTHER" id="PTHR43350:SF19">
    <property type="entry name" value="D-GULOSIDE 3-DEHYDROGENASE"/>
    <property type="match status" value="1"/>
</dbReference>
<feature type="domain" description="Gfo/Idh/MocA-like oxidoreductase N-terminal" evidence="7">
    <location>
        <begin position="403"/>
        <end position="521"/>
    </location>
</feature>
<dbReference type="InterPro" id="IPR055170">
    <property type="entry name" value="GFO_IDH_MocA-like_dom"/>
</dbReference>